<dbReference type="Proteomes" id="UP000306317">
    <property type="component" value="Unassembled WGS sequence"/>
</dbReference>
<evidence type="ECO:0000256" key="1">
    <source>
        <dbReference type="SAM" id="MobiDB-lite"/>
    </source>
</evidence>
<feature type="region of interest" description="Disordered" evidence="1">
    <location>
        <begin position="235"/>
        <end position="289"/>
    </location>
</feature>
<organism evidence="3 4">
    <name type="scientific">Rhodanobacter lindaniclasticus</name>
    <dbReference type="NCBI Taxonomy" id="75310"/>
    <lineage>
        <taxon>Bacteria</taxon>
        <taxon>Pseudomonadati</taxon>
        <taxon>Pseudomonadota</taxon>
        <taxon>Gammaproteobacteria</taxon>
        <taxon>Lysobacterales</taxon>
        <taxon>Rhodanobacteraceae</taxon>
        <taxon>Rhodanobacter</taxon>
    </lineage>
</organism>
<feature type="compositionally biased region" description="Pro residues" evidence="1">
    <location>
        <begin position="140"/>
        <end position="152"/>
    </location>
</feature>
<feature type="region of interest" description="Disordered" evidence="1">
    <location>
        <begin position="310"/>
        <end position="346"/>
    </location>
</feature>
<keyword evidence="2" id="KW-0812">Transmembrane</keyword>
<evidence type="ECO:0000313" key="4">
    <source>
        <dbReference type="Proteomes" id="UP000306317"/>
    </source>
</evidence>
<keyword evidence="2" id="KW-0472">Membrane</keyword>
<dbReference type="EMBL" id="MWIO01000025">
    <property type="protein sequence ID" value="THD07656.1"/>
    <property type="molecule type" value="Genomic_DNA"/>
</dbReference>
<keyword evidence="4" id="KW-1185">Reference proteome</keyword>
<accession>A0A4S3KGE9</accession>
<comment type="caution">
    <text evidence="3">The sequence shown here is derived from an EMBL/GenBank/DDBJ whole genome shotgun (WGS) entry which is preliminary data.</text>
</comment>
<feature type="compositionally biased region" description="Low complexity" evidence="1">
    <location>
        <begin position="256"/>
        <end position="289"/>
    </location>
</feature>
<dbReference type="AlphaFoldDB" id="A0A4S3KGE9"/>
<protein>
    <submittedName>
        <fullName evidence="3">Uncharacterized protein</fullName>
    </submittedName>
</protein>
<evidence type="ECO:0000256" key="2">
    <source>
        <dbReference type="SAM" id="Phobius"/>
    </source>
</evidence>
<evidence type="ECO:0000313" key="3">
    <source>
        <dbReference type="EMBL" id="THD07656.1"/>
    </source>
</evidence>
<feature type="region of interest" description="Disordered" evidence="1">
    <location>
        <begin position="124"/>
        <end position="158"/>
    </location>
</feature>
<reference evidence="3 4" key="1">
    <citation type="submission" date="2017-02" db="EMBL/GenBank/DDBJ databases">
        <title>Whole genome sequencing of Rhodanobacter lindaniclasticus DSM 17932.</title>
        <authorList>
            <person name="Kumar S."/>
            <person name="Patil P."/>
            <person name="Patil P.B."/>
        </authorList>
    </citation>
    <scope>NUCLEOTIDE SEQUENCE [LARGE SCALE GENOMIC DNA]</scope>
    <source>
        <strain evidence="3 4">DSM 17932</strain>
    </source>
</reference>
<feature type="transmembrane region" description="Helical" evidence="2">
    <location>
        <begin position="207"/>
        <end position="226"/>
    </location>
</feature>
<keyword evidence="2" id="KW-1133">Transmembrane helix</keyword>
<proteinExistence type="predicted"/>
<gene>
    <name evidence="3" type="ORF">B1991_08470</name>
</gene>
<feature type="compositionally biased region" description="Acidic residues" evidence="1">
    <location>
        <begin position="174"/>
        <end position="188"/>
    </location>
</feature>
<name>A0A4S3KGE9_9GAMM</name>
<sequence length="346" mass="35222">MEQDEFARRVLAALPRVVRQRLDLATAERIAQLLQGMHVDARALPDDARLAYIERDGRSRGPLPQSALDMFIEPGEPYRLQGSHAWETWPEPPEHETTIAPAQAFDEAVVAPVDELPVEAPADQVEGEAEAPSTEDNPPASMPPLPTEPSPPEASASTLDDEVMADDALINPAQEEEGEDSATAEELAESPAEAGTDQPRRSRYGRLLLLLVIAGVAAWAYLHWMADSRVDDTPPPAPVAHASHPADNATTGPGSTTSVGAAPVPAASAAAAGASPTPAPATSAPAAGGTATLPAAASIITAPAAAASAAPAPASSAMPATATSAPPAHAGNAAAMPAAARSSPQG</sequence>
<feature type="region of interest" description="Disordered" evidence="1">
    <location>
        <begin position="174"/>
        <end position="199"/>
    </location>
</feature>